<gene>
    <name evidence="7" type="ORF">EDD66_12111</name>
</gene>
<dbReference type="PANTHER" id="PTHR23117">
    <property type="entry name" value="GUANYLATE KINASE-RELATED"/>
    <property type="match status" value="1"/>
</dbReference>
<comment type="similarity">
    <text evidence="2">Belongs to the guanylate kinase family.</text>
</comment>
<dbReference type="GO" id="GO:0004385">
    <property type="term" value="F:GMP kinase activity"/>
    <property type="evidence" value="ECO:0007669"/>
    <property type="project" value="UniProtKB-EC"/>
</dbReference>
<comment type="function">
    <text evidence="1">Essential for recycling GMP and indirectly, cGMP.</text>
</comment>
<evidence type="ECO:0000313" key="7">
    <source>
        <dbReference type="EMBL" id="ROR21350.1"/>
    </source>
</evidence>
<proteinExistence type="inferred from homology"/>
<comment type="catalytic activity">
    <reaction evidence="5">
        <text>GMP + ATP = GDP + ADP</text>
        <dbReference type="Rhea" id="RHEA:20780"/>
        <dbReference type="ChEBI" id="CHEBI:30616"/>
        <dbReference type="ChEBI" id="CHEBI:58115"/>
        <dbReference type="ChEBI" id="CHEBI:58189"/>
        <dbReference type="ChEBI" id="CHEBI:456216"/>
        <dbReference type="EC" id="2.7.4.8"/>
    </reaction>
</comment>
<evidence type="ECO:0000256" key="1">
    <source>
        <dbReference type="ARBA" id="ARBA00003531"/>
    </source>
</evidence>
<evidence type="ECO:0000259" key="6">
    <source>
        <dbReference type="PROSITE" id="PS50052"/>
    </source>
</evidence>
<dbReference type="InterPro" id="IPR008145">
    <property type="entry name" value="GK/Ca_channel_bsu"/>
</dbReference>
<dbReference type="SUPFAM" id="SSF52540">
    <property type="entry name" value="P-loop containing nucleoside triphosphate hydrolases"/>
    <property type="match status" value="1"/>
</dbReference>
<dbReference type="PANTHER" id="PTHR23117:SF13">
    <property type="entry name" value="GUANYLATE KINASE"/>
    <property type="match status" value="1"/>
</dbReference>
<name>A0A3N1X3G6_9FIRM</name>
<protein>
    <submittedName>
        <fullName evidence="7">Guanylate kinase</fullName>
    </submittedName>
</protein>
<dbReference type="PROSITE" id="PS00856">
    <property type="entry name" value="GUANYLATE_KINASE_1"/>
    <property type="match status" value="1"/>
</dbReference>
<dbReference type="InterPro" id="IPR008144">
    <property type="entry name" value="Guanylate_kin-like_dom"/>
</dbReference>
<dbReference type="RefSeq" id="WP_123611005.1">
    <property type="nucleotide sequence ID" value="NZ_RJVG01000021.1"/>
</dbReference>
<dbReference type="SMART" id="SM00072">
    <property type="entry name" value="GuKc"/>
    <property type="match status" value="1"/>
</dbReference>
<dbReference type="Proteomes" id="UP000273083">
    <property type="component" value="Unassembled WGS sequence"/>
</dbReference>
<sequence length="193" mass="22723">MSKIFIIMGKSATGKDTIFKKLIEKKELKLKTVVSYTTRPIREGETNGVEYFFVNEDRMKELKNANKIIEHRSYNTVHGVWNYFTVDDGQINLSESDYLMIGTLESFKQIKEYYGSNTYPIYIEVDDGIRLRRALNREQKQKVPKYAELCRRFLADEEDFSEENIKVLEIGKRYNNIDINICLQHIIDDISKL</sequence>
<feature type="domain" description="Guanylate kinase-like" evidence="6">
    <location>
        <begin position="2"/>
        <end position="193"/>
    </location>
</feature>
<dbReference type="InterPro" id="IPR027417">
    <property type="entry name" value="P-loop_NTPase"/>
</dbReference>
<dbReference type="AlphaFoldDB" id="A0A3N1X3G6"/>
<evidence type="ECO:0000256" key="3">
    <source>
        <dbReference type="ARBA" id="ARBA00022679"/>
    </source>
</evidence>
<dbReference type="OrthoDB" id="1033810at2"/>
<dbReference type="Pfam" id="PF00625">
    <property type="entry name" value="Guanylate_kin"/>
    <property type="match status" value="1"/>
</dbReference>
<keyword evidence="8" id="KW-1185">Reference proteome</keyword>
<evidence type="ECO:0000313" key="8">
    <source>
        <dbReference type="Proteomes" id="UP000273083"/>
    </source>
</evidence>
<dbReference type="EMBL" id="RJVG01000021">
    <property type="protein sequence ID" value="ROR21350.1"/>
    <property type="molecule type" value="Genomic_DNA"/>
</dbReference>
<dbReference type="PROSITE" id="PS50052">
    <property type="entry name" value="GUANYLATE_KINASE_2"/>
    <property type="match status" value="1"/>
</dbReference>
<organism evidence="7 8">
    <name type="scientific">Mobilisporobacter senegalensis</name>
    <dbReference type="NCBI Taxonomy" id="1329262"/>
    <lineage>
        <taxon>Bacteria</taxon>
        <taxon>Bacillati</taxon>
        <taxon>Bacillota</taxon>
        <taxon>Clostridia</taxon>
        <taxon>Lachnospirales</taxon>
        <taxon>Lachnospiraceae</taxon>
        <taxon>Mobilisporobacter</taxon>
    </lineage>
</organism>
<dbReference type="Gene3D" id="3.40.50.300">
    <property type="entry name" value="P-loop containing nucleotide triphosphate hydrolases"/>
    <property type="match status" value="1"/>
</dbReference>
<evidence type="ECO:0000256" key="2">
    <source>
        <dbReference type="ARBA" id="ARBA00005790"/>
    </source>
</evidence>
<evidence type="ECO:0000256" key="5">
    <source>
        <dbReference type="ARBA" id="ARBA00048594"/>
    </source>
</evidence>
<reference evidence="7 8" key="1">
    <citation type="submission" date="2018-11" db="EMBL/GenBank/DDBJ databases">
        <title>Genomic Encyclopedia of Type Strains, Phase IV (KMG-IV): sequencing the most valuable type-strain genomes for metagenomic binning, comparative biology and taxonomic classification.</title>
        <authorList>
            <person name="Goeker M."/>
        </authorList>
    </citation>
    <scope>NUCLEOTIDE SEQUENCE [LARGE SCALE GENOMIC DNA]</scope>
    <source>
        <strain evidence="7 8">DSM 26537</strain>
    </source>
</reference>
<evidence type="ECO:0000256" key="4">
    <source>
        <dbReference type="ARBA" id="ARBA00022777"/>
    </source>
</evidence>
<keyword evidence="3" id="KW-0808">Transferase</keyword>
<dbReference type="InterPro" id="IPR020590">
    <property type="entry name" value="Guanylate_kinase_CS"/>
</dbReference>
<accession>A0A3N1X3G6</accession>
<comment type="caution">
    <text evidence="7">The sequence shown here is derived from an EMBL/GenBank/DDBJ whole genome shotgun (WGS) entry which is preliminary data.</text>
</comment>
<keyword evidence="4 7" id="KW-0418">Kinase</keyword>
<dbReference type="GO" id="GO:0005829">
    <property type="term" value="C:cytosol"/>
    <property type="evidence" value="ECO:0007669"/>
    <property type="project" value="TreeGrafter"/>
</dbReference>